<sequence>MGDTRTRVLEQAETLLRSKGYSGFSYADLEEAVGIRKASIHHHFRTKEKLALALVETYDRRYDDALDRILLASESALERVDAYGRLYLTGLEQGLGCLCAALAIENDTLPATLRKNVAAFFAKHVDWLKQVIADGVARGEVRDRVDPSDFARMTVGALEGALLMERMLIGAVGFEATLRAIQSGLAHDRA</sequence>
<feature type="domain" description="HTH tetR-type" evidence="5">
    <location>
        <begin position="2"/>
        <end position="62"/>
    </location>
</feature>
<protein>
    <submittedName>
        <fullName evidence="6">TetR/AcrR family transcriptional regulator</fullName>
    </submittedName>
</protein>
<evidence type="ECO:0000313" key="7">
    <source>
        <dbReference type="Proteomes" id="UP001597308"/>
    </source>
</evidence>
<dbReference type="PRINTS" id="PR00455">
    <property type="entry name" value="HTHTETR"/>
</dbReference>
<comment type="caution">
    <text evidence="6">The sequence shown here is derived from an EMBL/GenBank/DDBJ whole genome shotgun (WGS) entry which is preliminary data.</text>
</comment>
<dbReference type="InterPro" id="IPR009057">
    <property type="entry name" value="Homeodomain-like_sf"/>
</dbReference>
<name>A0ABW4KEY9_9HYPH</name>
<dbReference type="EMBL" id="JBHUER010000011">
    <property type="protein sequence ID" value="MFD1704725.1"/>
    <property type="molecule type" value="Genomic_DNA"/>
</dbReference>
<dbReference type="SUPFAM" id="SSF48498">
    <property type="entry name" value="Tetracyclin repressor-like, C-terminal domain"/>
    <property type="match status" value="1"/>
</dbReference>
<keyword evidence="1" id="KW-0805">Transcription regulation</keyword>
<keyword evidence="3" id="KW-0804">Transcription</keyword>
<dbReference type="Gene3D" id="1.10.357.10">
    <property type="entry name" value="Tetracycline Repressor, domain 2"/>
    <property type="match status" value="1"/>
</dbReference>
<accession>A0ABW4KEY9</accession>
<dbReference type="InterPro" id="IPR036271">
    <property type="entry name" value="Tet_transcr_reg_TetR-rel_C_sf"/>
</dbReference>
<organism evidence="6 7">
    <name type="scientific">Methylopila henanensis</name>
    <dbReference type="NCBI Taxonomy" id="873516"/>
    <lineage>
        <taxon>Bacteria</taxon>
        <taxon>Pseudomonadati</taxon>
        <taxon>Pseudomonadota</taxon>
        <taxon>Alphaproteobacteria</taxon>
        <taxon>Hyphomicrobiales</taxon>
        <taxon>Methylopilaceae</taxon>
        <taxon>Methylopila</taxon>
    </lineage>
</organism>
<evidence type="ECO:0000313" key="6">
    <source>
        <dbReference type="EMBL" id="MFD1704725.1"/>
    </source>
</evidence>
<evidence type="ECO:0000256" key="1">
    <source>
        <dbReference type="ARBA" id="ARBA00023015"/>
    </source>
</evidence>
<dbReference type="SUPFAM" id="SSF46689">
    <property type="entry name" value="Homeodomain-like"/>
    <property type="match status" value="1"/>
</dbReference>
<evidence type="ECO:0000256" key="3">
    <source>
        <dbReference type="ARBA" id="ARBA00023163"/>
    </source>
</evidence>
<dbReference type="PANTHER" id="PTHR47506">
    <property type="entry name" value="TRANSCRIPTIONAL REGULATORY PROTEIN"/>
    <property type="match status" value="1"/>
</dbReference>
<feature type="DNA-binding region" description="H-T-H motif" evidence="4">
    <location>
        <begin position="25"/>
        <end position="44"/>
    </location>
</feature>
<dbReference type="PANTHER" id="PTHR47506:SF1">
    <property type="entry name" value="HTH-TYPE TRANSCRIPTIONAL REGULATOR YJDC"/>
    <property type="match status" value="1"/>
</dbReference>
<reference evidence="7" key="1">
    <citation type="journal article" date="2019" name="Int. J. Syst. Evol. Microbiol.">
        <title>The Global Catalogue of Microorganisms (GCM) 10K type strain sequencing project: providing services to taxonomists for standard genome sequencing and annotation.</title>
        <authorList>
            <consortium name="The Broad Institute Genomics Platform"/>
            <consortium name="The Broad Institute Genome Sequencing Center for Infectious Disease"/>
            <person name="Wu L."/>
            <person name="Ma J."/>
        </authorList>
    </citation>
    <scope>NUCLEOTIDE SEQUENCE [LARGE SCALE GENOMIC DNA]</scope>
    <source>
        <strain evidence="7">KCTC 23707</strain>
    </source>
</reference>
<dbReference type="RefSeq" id="WP_378800791.1">
    <property type="nucleotide sequence ID" value="NZ_JBHUER010000011.1"/>
</dbReference>
<dbReference type="PROSITE" id="PS50977">
    <property type="entry name" value="HTH_TETR_2"/>
    <property type="match status" value="1"/>
</dbReference>
<dbReference type="InterPro" id="IPR011075">
    <property type="entry name" value="TetR_C"/>
</dbReference>
<evidence type="ECO:0000256" key="4">
    <source>
        <dbReference type="PROSITE-ProRule" id="PRU00335"/>
    </source>
</evidence>
<dbReference type="Pfam" id="PF16925">
    <property type="entry name" value="TetR_C_13"/>
    <property type="match status" value="1"/>
</dbReference>
<evidence type="ECO:0000259" key="5">
    <source>
        <dbReference type="PROSITE" id="PS50977"/>
    </source>
</evidence>
<evidence type="ECO:0000256" key="2">
    <source>
        <dbReference type="ARBA" id="ARBA00023125"/>
    </source>
</evidence>
<keyword evidence="7" id="KW-1185">Reference proteome</keyword>
<proteinExistence type="predicted"/>
<dbReference type="Pfam" id="PF00440">
    <property type="entry name" value="TetR_N"/>
    <property type="match status" value="1"/>
</dbReference>
<dbReference type="Proteomes" id="UP001597308">
    <property type="component" value="Unassembled WGS sequence"/>
</dbReference>
<dbReference type="InterPro" id="IPR001647">
    <property type="entry name" value="HTH_TetR"/>
</dbReference>
<gene>
    <name evidence="6" type="ORF">ACFSCV_17090</name>
</gene>
<keyword evidence="2 4" id="KW-0238">DNA-binding</keyword>